<keyword evidence="2" id="KW-0679">Respiratory chain</keyword>
<dbReference type="OrthoDB" id="274641at2759"/>
<dbReference type="Pfam" id="PF05071">
    <property type="entry name" value="NDUFA12"/>
    <property type="match status" value="1"/>
</dbReference>
<evidence type="ECO:0000256" key="2">
    <source>
        <dbReference type="RuleBase" id="RU363103"/>
    </source>
</evidence>
<dbReference type="EMBL" id="JANBPY010001874">
    <property type="protein sequence ID" value="KAJ1957856.1"/>
    <property type="molecule type" value="Genomic_DNA"/>
</dbReference>
<evidence type="ECO:0000313" key="3">
    <source>
        <dbReference type="EMBL" id="KAJ1957856.1"/>
    </source>
</evidence>
<dbReference type="GO" id="GO:0045271">
    <property type="term" value="C:respiratory chain complex I"/>
    <property type="evidence" value="ECO:0007669"/>
    <property type="project" value="InterPro"/>
</dbReference>
<keyword evidence="2" id="KW-0472">Membrane</keyword>
<comment type="function">
    <text evidence="2">Accessory subunit of the mitochondrial membrane respiratory chain NADH dehydrogenase (Complex I), that is believed not to be involved in catalysis. Complex I functions in the transfer of electrons from NADH to the respiratory chain. The immediate electron acceptor for the enzyme is believed to be ubiquinone.</text>
</comment>
<dbReference type="PANTHER" id="PTHR12910:SF2">
    <property type="entry name" value="NADH DEHYDROGENASE [UBIQUINONE] 1 ALPHA SUBCOMPLEX SUBUNIT 12"/>
    <property type="match status" value="1"/>
</dbReference>
<keyword evidence="2" id="KW-0496">Mitochondrion</keyword>
<keyword evidence="2" id="KW-0249">Electron transport</keyword>
<sequence length="133" mass="15737">MSLYRAVKNIIKAGPRESFRQIMRLDEVKCGTLVGTDRYGNQYYENLKEKFLRDRWVVLARSDYDASQIPAEWHQWLHKMNDKDPNQTTPRPYRWIMPKHVENLTGTSQAYQPYNTTTPKVSSWVPEVKARGF</sequence>
<proteinExistence type="inferred from homology"/>
<dbReference type="AlphaFoldDB" id="A0A9W8ART8"/>
<comment type="caution">
    <text evidence="3">The sequence shown here is derived from an EMBL/GenBank/DDBJ whole genome shotgun (WGS) entry which is preliminary data.</text>
</comment>
<comment type="subcellular location">
    <subcellularLocation>
        <location evidence="2">Mitochondrion inner membrane</location>
        <topology evidence="2">Peripheral membrane protein</topology>
        <orientation evidence="2">Matrix side</orientation>
    </subcellularLocation>
</comment>
<name>A0A9W8ART8_9FUNG</name>
<evidence type="ECO:0000313" key="4">
    <source>
        <dbReference type="Proteomes" id="UP001150925"/>
    </source>
</evidence>
<dbReference type="GO" id="GO:0006979">
    <property type="term" value="P:response to oxidative stress"/>
    <property type="evidence" value="ECO:0007669"/>
    <property type="project" value="TreeGrafter"/>
</dbReference>
<keyword evidence="2" id="KW-0999">Mitochondrion inner membrane</keyword>
<comment type="similarity">
    <text evidence="1 2">Belongs to the complex I NDUFA12 subunit family.</text>
</comment>
<dbReference type="Proteomes" id="UP001150925">
    <property type="component" value="Unassembled WGS sequence"/>
</dbReference>
<evidence type="ECO:0000256" key="1">
    <source>
        <dbReference type="ARBA" id="ARBA00007355"/>
    </source>
</evidence>
<protein>
    <recommendedName>
        <fullName evidence="2">NADH dehydrogenase [ubiquinone] 1 alpha subcomplex subunit</fullName>
    </recommendedName>
</protein>
<dbReference type="GO" id="GO:0005743">
    <property type="term" value="C:mitochondrial inner membrane"/>
    <property type="evidence" value="ECO:0007669"/>
    <property type="project" value="UniProtKB-SubCell"/>
</dbReference>
<dbReference type="PANTHER" id="PTHR12910">
    <property type="entry name" value="NADH-UBIQUINONE OXIDOREDUCTASE SUBUNIT B17.2"/>
    <property type="match status" value="1"/>
</dbReference>
<gene>
    <name evidence="3" type="ORF">IWQ62_005003</name>
</gene>
<organism evidence="3 4">
    <name type="scientific">Dispira parvispora</name>
    <dbReference type="NCBI Taxonomy" id="1520584"/>
    <lineage>
        <taxon>Eukaryota</taxon>
        <taxon>Fungi</taxon>
        <taxon>Fungi incertae sedis</taxon>
        <taxon>Zoopagomycota</taxon>
        <taxon>Kickxellomycotina</taxon>
        <taxon>Dimargaritomycetes</taxon>
        <taxon>Dimargaritales</taxon>
        <taxon>Dimargaritaceae</taxon>
        <taxon>Dispira</taxon>
    </lineage>
</organism>
<keyword evidence="2" id="KW-0813">Transport</keyword>
<accession>A0A9W8ART8</accession>
<dbReference type="InterPro" id="IPR007763">
    <property type="entry name" value="NDUFA12"/>
</dbReference>
<keyword evidence="4" id="KW-1185">Reference proteome</keyword>
<reference evidence="3" key="1">
    <citation type="submission" date="2022-07" db="EMBL/GenBank/DDBJ databases">
        <title>Phylogenomic reconstructions and comparative analyses of Kickxellomycotina fungi.</title>
        <authorList>
            <person name="Reynolds N.K."/>
            <person name="Stajich J.E."/>
            <person name="Barry K."/>
            <person name="Grigoriev I.V."/>
            <person name="Crous P."/>
            <person name="Smith M.E."/>
        </authorList>
    </citation>
    <scope>NUCLEOTIDE SEQUENCE</scope>
    <source>
        <strain evidence="3">RSA 1196</strain>
    </source>
</reference>